<reference evidence="1 2" key="1">
    <citation type="submission" date="2019-06" db="EMBL/GenBank/DDBJ databases">
        <title>Sequencing the genomes of 1000 actinobacteria strains.</title>
        <authorList>
            <person name="Klenk H.-P."/>
        </authorList>
    </citation>
    <scope>NUCLEOTIDE SEQUENCE [LARGE SCALE GENOMIC DNA]</scope>
    <source>
        <strain evidence="1 2">DSM 20427</strain>
    </source>
</reference>
<gene>
    <name evidence="1" type="ORF">FHX68_0954</name>
</gene>
<evidence type="ECO:0000313" key="1">
    <source>
        <dbReference type="EMBL" id="TQN00832.1"/>
    </source>
</evidence>
<dbReference type="Proteomes" id="UP000319804">
    <property type="component" value="Unassembled WGS sequence"/>
</dbReference>
<sequence length="70" mass="7724">MLNAPADAVHPLLAWATRLLDAANPILAEQRIGASDWDQFRARIRHAADRTDLIQLADLLQQASSAQPRP</sequence>
<proteinExistence type="predicted"/>
<organism evidence="1 2">
    <name type="scientific">Microbacterium lacticum</name>
    <dbReference type="NCBI Taxonomy" id="33885"/>
    <lineage>
        <taxon>Bacteria</taxon>
        <taxon>Bacillati</taxon>
        <taxon>Actinomycetota</taxon>
        <taxon>Actinomycetes</taxon>
        <taxon>Micrococcales</taxon>
        <taxon>Microbacteriaceae</taxon>
        <taxon>Microbacterium</taxon>
    </lineage>
</organism>
<accession>A0A543L0I4</accession>
<evidence type="ECO:0000313" key="2">
    <source>
        <dbReference type="Proteomes" id="UP000319804"/>
    </source>
</evidence>
<protein>
    <submittedName>
        <fullName evidence="1">Uncharacterized protein</fullName>
    </submittedName>
</protein>
<keyword evidence="2" id="KW-1185">Reference proteome</keyword>
<dbReference type="AlphaFoldDB" id="A0A543L0I4"/>
<dbReference type="EMBL" id="VFPS01000001">
    <property type="protein sequence ID" value="TQN00832.1"/>
    <property type="molecule type" value="Genomic_DNA"/>
</dbReference>
<name>A0A543L0I4_9MICO</name>
<comment type="caution">
    <text evidence="1">The sequence shown here is derived from an EMBL/GenBank/DDBJ whole genome shotgun (WGS) entry which is preliminary data.</text>
</comment>
<dbReference type="RefSeq" id="WP_141920050.1">
    <property type="nucleotide sequence ID" value="NZ_VFPS01000001.1"/>
</dbReference>